<evidence type="ECO:0000313" key="3">
    <source>
        <dbReference type="EMBL" id="EIJ69740.1"/>
    </source>
</evidence>
<dbReference type="Pfam" id="PF12486">
    <property type="entry name" value="VasL"/>
    <property type="match status" value="1"/>
</dbReference>
<feature type="domain" description="ImpA C-terminal" evidence="2">
    <location>
        <begin position="2"/>
        <end position="74"/>
    </location>
</feature>
<dbReference type="Proteomes" id="UP000006457">
    <property type="component" value="Unassembled WGS sequence"/>
</dbReference>
<protein>
    <submittedName>
        <fullName evidence="3">ImpA domain protein</fullName>
    </submittedName>
</protein>
<evidence type="ECO:0000256" key="1">
    <source>
        <dbReference type="SAM" id="Coils"/>
    </source>
</evidence>
<gene>
    <name evidence="3" type="ORF">HMPREF1052_1718</name>
</gene>
<dbReference type="PATRIC" id="fig|1095749.3.peg.988"/>
<sequence length="79" mass="9364">MENLQNELLFAEKNKQGLTISYLKTALYNMEKELDKIDSLEKNLSDLSENKDDLLLRQKIEQQFLSLLAYYNKLIEHNN</sequence>
<proteinExistence type="predicted"/>
<feature type="coiled-coil region" evidence="1">
    <location>
        <begin position="1"/>
        <end position="57"/>
    </location>
</feature>
<dbReference type="InterPro" id="IPR021069">
    <property type="entry name" value="ImpA_C"/>
</dbReference>
<dbReference type="AlphaFoldDB" id="I3DDE7"/>
<keyword evidence="4" id="KW-1185">Reference proteome</keyword>
<evidence type="ECO:0000259" key="2">
    <source>
        <dbReference type="Pfam" id="PF12486"/>
    </source>
</evidence>
<name>I3DDE7_9PAST</name>
<dbReference type="EMBL" id="AJSX01000027">
    <property type="protein sequence ID" value="EIJ69740.1"/>
    <property type="molecule type" value="Genomic_DNA"/>
</dbReference>
<reference evidence="3 4" key="1">
    <citation type="submission" date="2012-03" db="EMBL/GenBank/DDBJ databases">
        <authorList>
            <person name="Harkins D.M."/>
            <person name="Madupu R."/>
            <person name="Durkin A.S."/>
            <person name="Torralba M."/>
            <person name="Methe B."/>
            <person name="Sutton G.G."/>
            <person name="Nelson K.E."/>
        </authorList>
    </citation>
    <scope>NUCLEOTIDE SEQUENCE [LARGE SCALE GENOMIC DNA]</scope>
    <source>
        <strain evidence="3 4">CCUG 2042</strain>
    </source>
</reference>
<evidence type="ECO:0000313" key="4">
    <source>
        <dbReference type="Proteomes" id="UP000006457"/>
    </source>
</evidence>
<organism evidence="3 4">
    <name type="scientific">Pasteurella bettyae CCUG 2042</name>
    <dbReference type="NCBI Taxonomy" id="1095749"/>
    <lineage>
        <taxon>Bacteria</taxon>
        <taxon>Pseudomonadati</taxon>
        <taxon>Pseudomonadota</taxon>
        <taxon>Gammaproteobacteria</taxon>
        <taxon>Pasteurellales</taxon>
        <taxon>Pasteurellaceae</taxon>
        <taxon>Pasteurella</taxon>
    </lineage>
</organism>
<comment type="caution">
    <text evidence="3">The sequence shown here is derived from an EMBL/GenBank/DDBJ whole genome shotgun (WGS) entry which is preliminary data.</text>
</comment>
<accession>I3DDE7</accession>
<keyword evidence="1" id="KW-0175">Coiled coil</keyword>